<evidence type="ECO:0000313" key="2">
    <source>
        <dbReference type="EMBL" id="KAK7018392.1"/>
    </source>
</evidence>
<proteinExistence type="predicted"/>
<gene>
    <name evidence="2" type="ORF">R3P38DRAFT_1299400</name>
</gene>
<sequence length="139" mass="15649">MRLSRGGSGIDTPRLYTPVFCALTKTPRAGKNLRRNGGLKTDDPGRASEGGLSRGQRGDGVDYAEREGSYYLAGGNIREDMAGKTWKQFKAHQDRLYHDEDDDLFSDESKDEKEEPVEVKKYGHVDEYACPPLHFKPLR</sequence>
<comment type="caution">
    <text evidence="2">The sequence shown here is derived from an EMBL/GenBank/DDBJ whole genome shotgun (WGS) entry which is preliminary data.</text>
</comment>
<keyword evidence="3" id="KW-1185">Reference proteome</keyword>
<feature type="compositionally biased region" description="Basic and acidic residues" evidence="1">
    <location>
        <begin position="107"/>
        <end position="120"/>
    </location>
</feature>
<dbReference type="AlphaFoldDB" id="A0AAW0AXX3"/>
<name>A0AAW0AXX3_9AGAR</name>
<dbReference type="EMBL" id="JAWWNJ010000046">
    <property type="protein sequence ID" value="KAK7018392.1"/>
    <property type="molecule type" value="Genomic_DNA"/>
</dbReference>
<protein>
    <submittedName>
        <fullName evidence="2">Uncharacterized protein</fullName>
    </submittedName>
</protein>
<evidence type="ECO:0000256" key="1">
    <source>
        <dbReference type="SAM" id="MobiDB-lite"/>
    </source>
</evidence>
<reference evidence="2 3" key="1">
    <citation type="journal article" date="2024" name="J Genomics">
        <title>Draft genome sequencing and assembly of Favolaschia claudopus CIRM-BRFM 2984 isolated from oak limbs.</title>
        <authorList>
            <person name="Navarro D."/>
            <person name="Drula E."/>
            <person name="Chaduli D."/>
            <person name="Cazenave R."/>
            <person name="Ahrendt S."/>
            <person name="Wang J."/>
            <person name="Lipzen A."/>
            <person name="Daum C."/>
            <person name="Barry K."/>
            <person name="Grigoriev I.V."/>
            <person name="Favel A."/>
            <person name="Rosso M.N."/>
            <person name="Martin F."/>
        </authorList>
    </citation>
    <scope>NUCLEOTIDE SEQUENCE [LARGE SCALE GENOMIC DNA]</scope>
    <source>
        <strain evidence="2 3">CIRM-BRFM 2984</strain>
    </source>
</reference>
<feature type="region of interest" description="Disordered" evidence="1">
    <location>
        <begin position="99"/>
        <end position="120"/>
    </location>
</feature>
<dbReference type="Proteomes" id="UP001362999">
    <property type="component" value="Unassembled WGS sequence"/>
</dbReference>
<feature type="region of interest" description="Disordered" evidence="1">
    <location>
        <begin position="27"/>
        <end position="64"/>
    </location>
</feature>
<accession>A0AAW0AXX3</accession>
<organism evidence="2 3">
    <name type="scientific">Favolaschia claudopus</name>
    <dbReference type="NCBI Taxonomy" id="2862362"/>
    <lineage>
        <taxon>Eukaryota</taxon>
        <taxon>Fungi</taxon>
        <taxon>Dikarya</taxon>
        <taxon>Basidiomycota</taxon>
        <taxon>Agaricomycotina</taxon>
        <taxon>Agaricomycetes</taxon>
        <taxon>Agaricomycetidae</taxon>
        <taxon>Agaricales</taxon>
        <taxon>Marasmiineae</taxon>
        <taxon>Mycenaceae</taxon>
        <taxon>Favolaschia</taxon>
    </lineage>
</organism>
<evidence type="ECO:0000313" key="3">
    <source>
        <dbReference type="Proteomes" id="UP001362999"/>
    </source>
</evidence>